<gene>
    <name evidence="4" type="ORF">GCM10010832_11450</name>
</gene>
<evidence type="ECO:0000259" key="3">
    <source>
        <dbReference type="PROSITE" id="PS50930"/>
    </source>
</evidence>
<evidence type="ECO:0000259" key="2">
    <source>
        <dbReference type="PROSITE" id="PS50110"/>
    </source>
</evidence>
<dbReference type="Gene3D" id="2.40.50.1020">
    <property type="entry name" value="LytTr DNA-binding domain"/>
    <property type="match status" value="1"/>
</dbReference>
<dbReference type="InterPro" id="IPR007492">
    <property type="entry name" value="LytTR_DNA-bd_dom"/>
</dbReference>
<feature type="modified residue" description="4-aspartylphosphate" evidence="1">
    <location>
        <position position="54"/>
    </location>
</feature>
<evidence type="ECO:0000313" key="5">
    <source>
        <dbReference type="Proteomes" id="UP000599179"/>
    </source>
</evidence>
<dbReference type="RefSeq" id="WP_188458139.1">
    <property type="nucleotide sequence ID" value="NZ_BMGM01000004.1"/>
</dbReference>
<dbReference type="Pfam" id="PF00072">
    <property type="entry name" value="Response_reg"/>
    <property type="match status" value="1"/>
</dbReference>
<dbReference type="PANTHER" id="PTHR37299">
    <property type="entry name" value="TRANSCRIPTIONAL REGULATOR-RELATED"/>
    <property type="match status" value="1"/>
</dbReference>
<dbReference type="EMBL" id="BMGM01000004">
    <property type="protein sequence ID" value="GGE32935.1"/>
    <property type="molecule type" value="Genomic_DNA"/>
</dbReference>
<reference evidence="5" key="1">
    <citation type="journal article" date="2019" name="Int. J. Syst. Evol. Microbiol.">
        <title>The Global Catalogue of Microorganisms (GCM) 10K type strain sequencing project: providing services to taxonomists for standard genome sequencing and annotation.</title>
        <authorList>
            <consortium name="The Broad Institute Genomics Platform"/>
            <consortium name="The Broad Institute Genome Sequencing Center for Infectious Disease"/>
            <person name="Wu L."/>
            <person name="Ma J."/>
        </authorList>
    </citation>
    <scope>NUCLEOTIDE SEQUENCE [LARGE SCALE GENOMIC DNA]</scope>
    <source>
        <strain evidence="5">CGMCC 1.12931</strain>
    </source>
</reference>
<dbReference type="InterPro" id="IPR001789">
    <property type="entry name" value="Sig_transdc_resp-reg_receiver"/>
</dbReference>
<keyword evidence="5" id="KW-1185">Reference proteome</keyword>
<dbReference type="SUPFAM" id="SSF52172">
    <property type="entry name" value="CheY-like"/>
    <property type="match status" value="1"/>
</dbReference>
<evidence type="ECO:0000313" key="4">
    <source>
        <dbReference type="EMBL" id="GGE32935.1"/>
    </source>
</evidence>
<dbReference type="InterPro" id="IPR011006">
    <property type="entry name" value="CheY-like_superfamily"/>
</dbReference>
<comment type="caution">
    <text evidence="4">The sequence shown here is derived from an EMBL/GenBank/DDBJ whole genome shotgun (WGS) entry which is preliminary data.</text>
</comment>
<organism evidence="4 5">
    <name type="scientific">Psychroflexus planctonicus</name>
    <dbReference type="NCBI Taxonomy" id="1526575"/>
    <lineage>
        <taxon>Bacteria</taxon>
        <taxon>Pseudomonadati</taxon>
        <taxon>Bacteroidota</taxon>
        <taxon>Flavobacteriia</taxon>
        <taxon>Flavobacteriales</taxon>
        <taxon>Flavobacteriaceae</taxon>
        <taxon>Psychroflexus</taxon>
    </lineage>
</organism>
<dbReference type="PROSITE" id="PS50930">
    <property type="entry name" value="HTH_LYTTR"/>
    <property type="match status" value="1"/>
</dbReference>
<proteinExistence type="predicted"/>
<keyword evidence="1" id="KW-0597">Phosphoprotein</keyword>
<dbReference type="InterPro" id="IPR046947">
    <property type="entry name" value="LytR-like"/>
</dbReference>
<feature type="domain" description="Response regulatory" evidence="2">
    <location>
        <begin position="2"/>
        <end position="117"/>
    </location>
</feature>
<dbReference type="Proteomes" id="UP000599179">
    <property type="component" value="Unassembled WGS sequence"/>
</dbReference>
<dbReference type="SMART" id="SM00850">
    <property type="entry name" value="LytTR"/>
    <property type="match status" value="1"/>
</dbReference>
<name>A0ABQ1SGC3_9FLAO</name>
<dbReference type="SMART" id="SM00448">
    <property type="entry name" value="REC"/>
    <property type="match status" value="1"/>
</dbReference>
<feature type="domain" description="HTH LytTR-type" evidence="3">
    <location>
        <begin position="144"/>
        <end position="249"/>
    </location>
</feature>
<dbReference type="Pfam" id="PF04397">
    <property type="entry name" value="LytTR"/>
    <property type="match status" value="1"/>
</dbReference>
<dbReference type="Gene3D" id="3.40.50.2300">
    <property type="match status" value="1"/>
</dbReference>
<protein>
    <submittedName>
        <fullName evidence="4">DNA-binding response regulator</fullName>
    </submittedName>
</protein>
<keyword evidence="4" id="KW-0238">DNA-binding</keyword>
<evidence type="ECO:0000256" key="1">
    <source>
        <dbReference type="PROSITE-ProRule" id="PRU00169"/>
    </source>
</evidence>
<dbReference type="PROSITE" id="PS50110">
    <property type="entry name" value="RESPONSE_REGULATORY"/>
    <property type="match status" value="1"/>
</dbReference>
<sequence length="250" mass="28885">MKAIIIDDEAKARNLLKVLIEENCPKIKSIYQAGSLLEGVDIIKEEQPQLVFLDIEMPEHTGLEILDFISKEDYNFEIIFTTAYQEYAIKAIELSALDYLLKPVRASKIKEAVDKALTFIGKSKINERLEELKSVFQSNEFRKIGLPVSDGIEFVAFKDIILLEADGMYTKVYVKCEKKPLYISKPLKFFTNTLDSVHTFYRPHRSYLINLNYIKKYVKSDGGYIVMDNDKSVSLSKSKTEEFMQLMQEF</sequence>
<accession>A0ABQ1SGC3</accession>
<dbReference type="GO" id="GO:0003677">
    <property type="term" value="F:DNA binding"/>
    <property type="evidence" value="ECO:0007669"/>
    <property type="project" value="UniProtKB-KW"/>
</dbReference>
<dbReference type="PANTHER" id="PTHR37299:SF1">
    <property type="entry name" value="STAGE 0 SPORULATION PROTEIN A HOMOLOG"/>
    <property type="match status" value="1"/>
</dbReference>